<dbReference type="InterPro" id="IPR007751">
    <property type="entry name" value="DUF676_lipase-like"/>
</dbReference>
<keyword evidence="1" id="KW-0472">Membrane</keyword>
<dbReference type="InterPro" id="IPR029058">
    <property type="entry name" value="AB_hydrolase_fold"/>
</dbReference>
<dbReference type="SUPFAM" id="SSF53474">
    <property type="entry name" value="alpha/beta-Hydrolases"/>
    <property type="match status" value="1"/>
</dbReference>
<feature type="domain" description="DUF676" evidence="2">
    <location>
        <begin position="418"/>
        <end position="592"/>
    </location>
</feature>
<accession>A0A3B1DJC1</accession>
<gene>
    <name evidence="3" type="ORF">MNBD_PLANCTO02-852</name>
</gene>
<dbReference type="AlphaFoldDB" id="A0A3B1DJC1"/>
<dbReference type="Pfam" id="PF05057">
    <property type="entry name" value="DUF676"/>
    <property type="match status" value="1"/>
</dbReference>
<dbReference type="EMBL" id="UOGL01000664">
    <property type="protein sequence ID" value="VAX42529.1"/>
    <property type="molecule type" value="Genomic_DNA"/>
</dbReference>
<dbReference type="PANTHER" id="PTHR37946">
    <property type="entry name" value="SLL1969 PROTEIN"/>
    <property type="match status" value="1"/>
</dbReference>
<keyword evidence="1" id="KW-1133">Transmembrane helix</keyword>
<evidence type="ECO:0000313" key="3">
    <source>
        <dbReference type="EMBL" id="VAX42529.1"/>
    </source>
</evidence>
<feature type="transmembrane region" description="Helical" evidence="1">
    <location>
        <begin position="82"/>
        <end position="101"/>
    </location>
</feature>
<name>A0A3B1DJC1_9ZZZZ</name>
<dbReference type="Gene3D" id="3.40.50.1820">
    <property type="entry name" value="alpha/beta hydrolase"/>
    <property type="match status" value="1"/>
</dbReference>
<organism evidence="3">
    <name type="scientific">hydrothermal vent metagenome</name>
    <dbReference type="NCBI Taxonomy" id="652676"/>
    <lineage>
        <taxon>unclassified sequences</taxon>
        <taxon>metagenomes</taxon>
        <taxon>ecological metagenomes</taxon>
    </lineage>
</organism>
<evidence type="ECO:0000256" key="1">
    <source>
        <dbReference type="SAM" id="Phobius"/>
    </source>
</evidence>
<dbReference type="PANTHER" id="PTHR37946:SF1">
    <property type="entry name" value="SLL1969 PROTEIN"/>
    <property type="match status" value="1"/>
</dbReference>
<reference evidence="3" key="1">
    <citation type="submission" date="2018-06" db="EMBL/GenBank/DDBJ databases">
        <authorList>
            <person name="Zhirakovskaya E."/>
        </authorList>
    </citation>
    <scope>NUCLEOTIDE SEQUENCE</scope>
</reference>
<proteinExistence type="predicted"/>
<protein>
    <recommendedName>
        <fullName evidence="2">DUF676 domain-containing protein</fullName>
    </recommendedName>
</protein>
<sequence length="713" mass="81016">MATGFNQTLKVVWNAQTIVLCCANRQCAFLVIVTMNVPVDPFRQLGILRLDISFLPPSFLRIVMLSFLCHSFSFVKMRSTLLVLFCVALMVTSGCASTQLVELRARPASPLAEQLKLYSTGGPKPSERTRLVLRRLALSEKVSSTPYALLKKVTEAHRENPTSESCYALAELNFIAGKKSELRNRKKASEFYLGCVARTYEFLFEPRYKIARNPYDPQFRGACDLYNGALENILRIAQKDGVFQPGQAMAFKTTSGQQIEIAIKPVSKSWKASDFDRFEFVSDYEIRGLKNRYRSFGLGVPLIAVRKRQANHAKMEQHYANNLSFPVTAFLRFSEKGNQKGKALHSTLELQDPLEQTEVVVANYAVPLQSDISTPLAYSLNRTNSFALDTFGLLRPDKAKRVQGLYMVRPYEKGKIPVLMVHGLWSNPMTWMEMFNDLQSNPEIRNHYQFWFYLYPTGKQFIETTADLRDDLQQLRRHIDPNGDDMAVNQMVVVGHSMGGLIAQTMISKSGNNYWNSVSKKTIKQVNATEETKGDLQRIFFFESDSHIKRVITIASPNKGSKLANNFVRWLGHQLIAIPKKTIRKTRQLATLNPNAFQKNENPLERTSLDSLSPRSPILQMLYRSSKPKSVRYHNIVGVADNLPLTSTGDNVVSYKSAHLDNVDSEIIVRDDHIHIHQNPKTINEVSRILLLHLQELRRKNHSGVITVEHTQE</sequence>
<evidence type="ECO:0000259" key="2">
    <source>
        <dbReference type="Pfam" id="PF05057"/>
    </source>
</evidence>
<keyword evidence="1" id="KW-0812">Transmembrane</keyword>
<feature type="transmembrane region" description="Helical" evidence="1">
    <location>
        <begin position="58"/>
        <end position="75"/>
    </location>
</feature>